<keyword evidence="1" id="KW-0547">Nucleotide-binding</keyword>
<dbReference type="InterPro" id="IPR027417">
    <property type="entry name" value="P-loop_NTPase"/>
</dbReference>
<protein>
    <submittedName>
        <fullName evidence="6">UvrD/REP helicase N-terminal domain-containing protein</fullName>
    </submittedName>
</protein>
<feature type="domain" description="UvrD-like helicase ATP-binding" evidence="5">
    <location>
        <begin position="3"/>
        <end position="132"/>
    </location>
</feature>
<evidence type="ECO:0000313" key="6">
    <source>
        <dbReference type="EMBL" id="RLJ90577.1"/>
    </source>
</evidence>
<comment type="caution">
    <text evidence="6">The sequence shown here is derived from an EMBL/GenBank/DDBJ whole genome shotgun (WGS) entry which is preliminary data.</text>
</comment>
<keyword evidence="7" id="KW-1185">Reference proteome</keyword>
<dbReference type="EMBL" id="RCCP01000001">
    <property type="protein sequence ID" value="RLJ90577.1"/>
    <property type="molecule type" value="Genomic_DNA"/>
</dbReference>
<accession>A0A497YHW7</accession>
<dbReference type="InterPro" id="IPR000212">
    <property type="entry name" value="DNA_helicase_UvrD/REP"/>
</dbReference>
<dbReference type="GO" id="GO:0003677">
    <property type="term" value="F:DNA binding"/>
    <property type="evidence" value="ECO:0007669"/>
    <property type="project" value="InterPro"/>
</dbReference>
<dbReference type="GO" id="GO:0000725">
    <property type="term" value="P:recombinational repair"/>
    <property type="evidence" value="ECO:0007669"/>
    <property type="project" value="TreeGrafter"/>
</dbReference>
<dbReference type="GO" id="GO:0043138">
    <property type="term" value="F:3'-5' DNA helicase activity"/>
    <property type="evidence" value="ECO:0007669"/>
    <property type="project" value="TreeGrafter"/>
</dbReference>
<organism evidence="6 7">
    <name type="scientific">Planococcus citreus</name>
    <dbReference type="NCBI Taxonomy" id="1373"/>
    <lineage>
        <taxon>Bacteria</taxon>
        <taxon>Bacillati</taxon>
        <taxon>Bacillota</taxon>
        <taxon>Bacilli</taxon>
        <taxon>Bacillales</taxon>
        <taxon>Caryophanaceae</taxon>
        <taxon>Planococcus</taxon>
    </lineage>
</organism>
<evidence type="ECO:0000256" key="2">
    <source>
        <dbReference type="ARBA" id="ARBA00022801"/>
    </source>
</evidence>
<evidence type="ECO:0000259" key="5">
    <source>
        <dbReference type="Pfam" id="PF00580"/>
    </source>
</evidence>
<reference evidence="6 7" key="1">
    <citation type="submission" date="2018-10" db="EMBL/GenBank/DDBJ databases">
        <title>Genomic Encyclopedia of Type Strains, Phase IV (KMG-IV): sequencing the most valuable type-strain genomes for metagenomic binning, comparative biology and taxonomic classification.</title>
        <authorList>
            <person name="Goeker M."/>
        </authorList>
    </citation>
    <scope>NUCLEOTIDE SEQUENCE [LARGE SCALE GENOMIC DNA]</scope>
    <source>
        <strain evidence="6 7">DSM 20549</strain>
    </source>
</reference>
<dbReference type="GO" id="GO:0016787">
    <property type="term" value="F:hydrolase activity"/>
    <property type="evidence" value="ECO:0007669"/>
    <property type="project" value="UniProtKB-KW"/>
</dbReference>
<dbReference type="GO" id="GO:0005524">
    <property type="term" value="F:ATP binding"/>
    <property type="evidence" value="ECO:0007669"/>
    <property type="project" value="UniProtKB-KW"/>
</dbReference>
<dbReference type="PANTHER" id="PTHR11070">
    <property type="entry name" value="UVRD / RECB / PCRA DNA HELICASE FAMILY MEMBER"/>
    <property type="match status" value="1"/>
</dbReference>
<keyword evidence="3 6" id="KW-0347">Helicase</keyword>
<dbReference type="SUPFAM" id="SSF52540">
    <property type="entry name" value="P-loop containing nucleoside triphosphate hydrolases"/>
    <property type="match status" value="1"/>
</dbReference>
<sequence>MKLNMEQRRIVELEPGGPMLVKGVAGSGKTTVAIRRIHFLMDHYCHEEDDQILLVTYNKTLLNYIKFQYERLADAAAGEAERLFASNAEVKIATIDSLMYGQFMKYLQRTKRKLAIAPGDKEWQVLTKAIHEVKKSHPDVIAADAEKYEVLERRGGVDHVLRDGRYRDLSIGGPHRARFRK</sequence>
<dbReference type="InterPro" id="IPR014016">
    <property type="entry name" value="UvrD-like_ATP-bd"/>
</dbReference>
<evidence type="ECO:0000256" key="4">
    <source>
        <dbReference type="ARBA" id="ARBA00022840"/>
    </source>
</evidence>
<dbReference type="AlphaFoldDB" id="A0A497YHW7"/>
<dbReference type="PANTHER" id="PTHR11070:SF45">
    <property type="entry name" value="DNA 3'-5' HELICASE"/>
    <property type="match status" value="1"/>
</dbReference>
<keyword evidence="4" id="KW-0067">ATP-binding</keyword>
<evidence type="ECO:0000313" key="7">
    <source>
        <dbReference type="Proteomes" id="UP000280791"/>
    </source>
</evidence>
<dbReference type="RefSeq" id="WP_241663149.1">
    <property type="nucleotide sequence ID" value="NZ_QBEW01000068.1"/>
</dbReference>
<dbReference type="Proteomes" id="UP000280791">
    <property type="component" value="Unassembled WGS sequence"/>
</dbReference>
<dbReference type="Pfam" id="PF00580">
    <property type="entry name" value="UvrD-helicase"/>
    <property type="match status" value="1"/>
</dbReference>
<evidence type="ECO:0000256" key="1">
    <source>
        <dbReference type="ARBA" id="ARBA00022741"/>
    </source>
</evidence>
<proteinExistence type="predicted"/>
<name>A0A497YHW7_9BACL</name>
<dbReference type="GO" id="GO:0005829">
    <property type="term" value="C:cytosol"/>
    <property type="evidence" value="ECO:0007669"/>
    <property type="project" value="TreeGrafter"/>
</dbReference>
<evidence type="ECO:0000256" key="3">
    <source>
        <dbReference type="ARBA" id="ARBA00022806"/>
    </source>
</evidence>
<gene>
    <name evidence="6" type="ORF">DFR62_0721</name>
</gene>
<keyword evidence="2" id="KW-0378">Hydrolase</keyword>
<dbReference type="Gene3D" id="3.40.50.300">
    <property type="entry name" value="P-loop containing nucleotide triphosphate hydrolases"/>
    <property type="match status" value="1"/>
</dbReference>